<sequence>MPQPGGDYFIIITSILVLICFLDLTKAASYQMDNYDLDMDSGGISNSSNEEEFYGGLTSLERPISWLRSANSMMGSPAGHVVMQVAKELLHRSAGNSQVLSLNLTNLLIIILLKVLIFSAGMLGAGHWSAYGYGHGRSSDSNIGLGLTSGDDYLITGFLAAQGAGRDECLYAASCASPAAAYEYAKAGRSLLGAIELFQGVPLEKPRYTDLIVLMEAAAHDGFQGKVCNTTQTCDGLL</sequence>
<dbReference type="AlphaFoldDB" id="A0AB40A9I1"/>
<reference evidence="3" key="1">
    <citation type="submission" date="2025-08" db="UniProtKB">
        <authorList>
            <consortium name="RefSeq"/>
        </authorList>
    </citation>
    <scope>IDENTIFICATION</scope>
</reference>
<keyword evidence="1" id="KW-0472">Membrane</keyword>
<protein>
    <submittedName>
        <fullName evidence="3">Uncharacterized protein</fullName>
    </submittedName>
</protein>
<dbReference type="RefSeq" id="XP_036674182.3">
    <property type="nucleotide sequence ID" value="XM_036818287.3"/>
</dbReference>
<dbReference type="Proteomes" id="UP001652628">
    <property type="component" value="Chromosome 3"/>
</dbReference>
<feature type="transmembrane region" description="Helical" evidence="1">
    <location>
        <begin position="107"/>
        <end position="128"/>
    </location>
</feature>
<evidence type="ECO:0000256" key="1">
    <source>
        <dbReference type="SAM" id="Phobius"/>
    </source>
</evidence>
<keyword evidence="1" id="KW-1133">Transmembrane helix</keyword>
<evidence type="ECO:0000313" key="2">
    <source>
        <dbReference type="Proteomes" id="UP001652628"/>
    </source>
</evidence>
<gene>
    <name evidence="3" type="primary">LOC108006780</name>
</gene>
<keyword evidence="1" id="KW-0812">Transmembrane</keyword>
<proteinExistence type="predicted"/>
<evidence type="ECO:0000313" key="3">
    <source>
        <dbReference type="RefSeq" id="XP_036674182.3"/>
    </source>
</evidence>
<organism evidence="2 3">
    <name type="scientific">Drosophila suzukii</name>
    <name type="common">Spotted-wing drosophila fruit fly</name>
    <dbReference type="NCBI Taxonomy" id="28584"/>
    <lineage>
        <taxon>Eukaryota</taxon>
        <taxon>Metazoa</taxon>
        <taxon>Ecdysozoa</taxon>
        <taxon>Arthropoda</taxon>
        <taxon>Hexapoda</taxon>
        <taxon>Insecta</taxon>
        <taxon>Pterygota</taxon>
        <taxon>Neoptera</taxon>
        <taxon>Endopterygota</taxon>
        <taxon>Diptera</taxon>
        <taxon>Brachycera</taxon>
        <taxon>Muscomorpha</taxon>
        <taxon>Ephydroidea</taxon>
        <taxon>Drosophilidae</taxon>
        <taxon>Drosophila</taxon>
        <taxon>Sophophora</taxon>
    </lineage>
</organism>
<name>A0AB40A9I1_DROSZ</name>
<accession>A0AB40A9I1</accession>
<feature type="transmembrane region" description="Helical" evidence="1">
    <location>
        <begin position="6"/>
        <end position="24"/>
    </location>
</feature>
<dbReference type="GeneID" id="108006780"/>
<keyword evidence="2" id="KW-1185">Reference proteome</keyword>